<keyword evidence="2" id="KW-1185">Reference proteome</keyword>
<dbReference type="EMBL" id="MU276040">
    <property type="protein sequence ID" value="KAI0042933.1"/>
    <property type="molecule type" value="Genomic_DNA"/>
</dbReference>
<reference evidence="1" key="1">
    <citation type="submission" date="2021-02" db="EMBL/GenBank/DDBJ databases">
        <authorList>
            <consortium name="DOE Joint Genome Institute"/>
            <person name="Ahrendt S."/>
            <person name="Looney B.P."/>
            <person name="Miyauchi S."/>
            <person name="Morin E."/>
            <person name="Drula E."/>
            <person name="Courty P.E."/>
            <person name="Chicoki N."/>
            <person name="Fauchery L."/>
            <person name="Kohler A."/>
            <person name="Kuo A."/>
            <person name="Labutti K."/>
            <person name="Pangilinan J."/>
            <person name="Lipzen A."/>
            <person name="Riley R."/>
            <person name="Andreopoulos W."/>
            <person name="He G."/>
            <person name="Johnson J."/>
            <person name="Barry K.W."/>
            <person name="Grigoriev I.V."/>
            <person name="Nagy L."/>
            <person name="Hibbett D."/>
            <person name="Henrissat B."/>
            <person name="Matheny P.B."/>
            <person name="Labbe J."/>
            <person name="Martin F."/>
        </authorList>
    </citation>
    <scope>NUCLEOTIDE SEQUENCE</scope>
    <source>
        <strain evidence="1">FP105234-sp</strain>
    </source>
</reference>
<protein>
    <submittedName>
        <fullName evidence="1">Uncharacterized protein</fullName>
    </submittedName>
</protein>
<name>A0ACB8RFQ9_9AGAM</name>
<proteinExistence type="predicted"/>
<sequence length="401" mass="44667">MPPFFRGSTAIVQRASSTTFSVQRTPRPADSPVLDAAVTLAQMFGQVGTLVPIPAVSAAATALISVLDAYTRVQANRDRCFRLAQRAFTILCELQEAMEGKWDDAPPSLLDNVVKFENVLLSLRDAMKQIASASVTRRILSRSNFSGLLDDHEGRLQDMHASFQATSLVAVQYALHMQSARLLEIQQAVLSARTHSSSVSKDIHGFRRYHQSAVQMHRTNNRALGWFSGTSEGIVDGQKVLVKTYYGQDSAKQWAEEVKMLQTLFHANLPQLVGYSDEETPNPFILLSNVQTHEYTSYMHRVARTEDTQRGVQKLVQAATDVMSAALFIAQHLCLDKGQTCLFIQNSTFVVDINHSKVVVGLPTKRAQLHPISMISWEATEDKYNRSLMVLIMECIFHVVA</sequence>
<comment type="caution">
    <text evidence="1">The sequence shown here is derived from an EMBL/GenBank/DDBJ whole genome shotgun (WGS) entry which is preliminary data.</text>
</comment>
<gene>
    <name evidence="1" type="ORF">FA95DRAFT_507323</name>
</gene>
<accession>A0ACB8RFQ9</accession>
<organism evidence="1 2">
    <name type="scientific">Auriscalpium vulgare</name>
    <dbReference type="NCBI Taxonomy" id="40419"/>
    <lineage>
        <taxon>Eukaryota</taxon>
        <taxon>Fungi</taxon>
        <taxon>Dikarya</taxon>
        <taxon>Basidiomycota</taxon>
        <taxon>Agaricomycotina</taxon>
        <taxon>Agaricomycetes</taxon>
        <taxon>Russulales</taxon>
        <taxon>Auriscalpiaceae</taxon>
        <taxon>Auriscalpium</taxon>
    </lineage>
</organism>
<evidence type="ECO:0000313" key="1">
    <source>
        <dbReference type="EMBL" id="KAI0042933.1"/>
    </source>
</evidence>
<dbReference type="Proteomes" id="UP000814033">
    <property type="component" value="Unassembled WGS sequence"/>
</dbReference>
<reference evidence="1" key="2">
    <citation type="journal article" date="2022" name="New Phytol.">
        <title>Evolutionary transition to the ectomycorrhizal habit in the genomes of a hyperdiverse lineage of mushroom-forming fungi.</title>
        <authorList>
            <person name="Looney B."/>
            <person name="Miyauchi S."/>
            <person name="Morin E."/>
            <person name="Drula E."/>
            <person name="Courty P.E."/>
            <person name="Kohler A."/>
            <person name="Kuo A."/>
            <person name="LaButti K."/>
            <person name="Pangilinan J."/>
            <person name="Lipzen A."/>
            <person name="Riley R."/>
            <person name="Andreopoulos W."/>
            <person name="He G."/>
            <person name="Johnson J."/>
            <person name="Nolan M."/>
            <person name="Tritt A."/>
            <person name="Barry K.W."/>
            <person name="Grigoriev I.V."/>
            <person name="Nagy L.G."/>
            <person name="Hibbett D."/>
            <person name="Henrissat B."/>
            <person name="Matheny P.B."/>
            <person name="Labbe J."/>
            <person name="Martin F.M."/>
        </authorList>
    </citation>
    <scope>NUCLEOTIDE SEQUENCE</scope>
    <source>
        <strain evidence="1">FP105234-sp</strain>
    </source>
</reference>
<evidence type="ECO:0000313" key="2">
    <source>
        <dbReference type="Proteomes" id="UP000814033"/>
    </source>
</evidence>